<evidence type="ECO:0000256" key="3">
    <source>
        <dbReference type="ARBA" id="ARBA00022553"/>
    </source>
</evidence>
<dbReference type="InterPro" id="IPR036890">
    <property type="entry name" value="HATPase_C_sf"/>
</dbReference>
<keyword evidence="3" id="KW-0597">Phosphoprotein</keyword>
<dbReference type="Pfam" id="PF07730">
    <property type="entry name" value="HisKA_3"/>
    <property type="match status" value="1"/>
</dbReference>
<dbReference type="GO" id="GO:0046983">
    <property type="term" value="F:protein dimerization activity"/>
    <property type="evidence" value="ECO:0007669"/>
    <property type="project" value="InterPro"/>
</dbReference>
<evidence type="ECO:0000259" key="10">
    <source>
        <dbReference type="Pfam" id="PF07730"/>
    </source>
</evidence>
<feature type="transmembrane region" description="Helical" evidence="9">
    <location>
        <begin position="41"/>
        <end position="60"/>
    </location>
</feature>
<evidence type="ECO:0000313" key="11">
    <source>
        <dbReference type="EMBL" id="NDL57950.1"/>
    </source>
</evidence>
<feature type="transmembrane region" description="Helical" evidence="9">
    <location>
        <begin position="131"/>
        <end position="150"/>
    </location>
</feature>
<dbReference type="RefSeq" id="WP_162450653.1">
    <property type="nucleotide sequence ID" value="NZ_WLZY01000004.1"/>
</dbReference>
<name>A0A7K3M405_9ACTN</name>
<evidence type="ECO:0000256" key="2">
    <source>
        <dbReference type="ARBA" id="ARBA00012438"/>
    </source>
</evidence>
<reference evidence="11 12" key="1">
    <citation type="submission" date="2019-11" db="EMBL/GenBank/DDBJ databases">
        <authorList>
            <person name="Li X.-J."/>
            <person name="Feng X.-M."/>
        </authorList>
    </citation>
    <scope>NUCLEOTIDE SEQUENCE [LARGE SCALE GENOMIC DNA]</scope>
    <source>
        <strain evidence="11 12">XMNu-373</strain>
    </source>
</reference>
<feature type="transmembrane region" description="Helical" evidence="9">
    <location>
        <begin position="97"/>
        <end position="125"/>
    </location>
</feature>
<evidence type="ECO:0000313" key="12">
    <source>
        <dbReference type="Proteomes" id="UP000460435"/>
    </source>
</evidence>
<dbReference type="EC" id="2.7.13.3" evidence="2"/>
<dbReference type="InterPro" id="IPR011712">
    <property type="entry name" value="Sig_transdc_His_kin_sub3_dim/P"/>
</dbReference>
<organism evidence="11 12">
    <name type="scientific">Phytoactinopolyspora mesophila</name>
    <dbReference type="NCBI Taxonomy" id="2650750"/>
    <lineage>
        <taxon>Bacteria</taxon>
        <taxon>Bacillati</taxon>
        <taxon>Actinomycetota</taxon>
        <taxon>Actinomycetes</taxon>
        <taxon>Jiangellales</taxon>
        <taxon>Jiangellaceae</taxon>
        <taxon>Phytoactinopolyspora</taxon>
    </lineage>
</organism>
<sequence length="433" mass="46977">MEHAPADHQVRGQRLHWSLPGELAVPDDEHTPGSRRTLRDWAADVALFGAAAAFWAPTLGDPTPSAPDVPDWFVTVDPWVGAAACLALWLRRRFPVALVLGLIPVLVVSDSAFGAAMVAVLTVAVHRRWQTAALVTAPYVVMGALAGYAYPDPDLTRRGTMITVVLMFLVPLVSGIAIRSRRQLVVSLHRDAERQRREHERRLGESRRAEREQIAHEMHDVLAHRISLLSVHAGALAYRAQRTEEGAAPAMDPAEIGEAVVVIRDNANHALTELGEVLRVLRWGRSEHDGHPAALPQPKLADLERLIDEAEAVGQQVTLEPGSVLDNRDLVPARVQRTAYRVVQEGLTNARKHAPGQPVVVRLDGAAADGLRVTVTNPLAATVIAREANGAGVGLTGLAERVTLDDGTFEHGVRDGGFEVRAQLPWPDDRAAD</sequence>
<feature type="transmembrane region" description="Helical" evidence="9">
    <location>
        <begin position="162"/>
        <end position="180"/>
    </location>
</feature>
<dbReference type="InterPro" id="IPR050482">
    <property type="entry name" value="Sensor_HK_TwoCompSys"/>
</dbReference>
<evidence type="ECO:0000256" key="6">
    <source>
        <dbReference type="ARBA" id="ARBA00022777"/>
    </source>
</evidence>
<evidence type="ECO:0000256" key="4">
    <source>
        <dbReference type="ARBA" id="ARBA00022679"/>
    </source>
</evidence>
<evidence type="ECO:0000256" key="5">
    <source>
        <dbReference type="ARBA" id="ARBA00022741"/>
    </source>
</evidence>
<keyword evidence="12" id="KW-1185">Reference proteome</keyword>
<dbReference type="GO" id="GO:0000155">
    <property type="term" value="F:phosphorelay sensor kinase activity"/>
    <property type="evidence" value="ECO:0007669"/>
    <property type="project" value="InterPro"/>
</dbReference>
<dbReference type="Gene3D" id="3.30.565.10">
    <property type="entry name" value="Histidine kinase-like ATPase, C-terminal domain"/>
    <property type="match status" value="1"/>
</dbReference>
<comment type="catalytic activity">
    <reaction evidence="1">
        <text>ATP + protein L-histidine = ADP + protein N-phospho-L-histidine.</text>
        <dbReference type="EC" id="2.7.13.3"/>
    </reaction>
</comment>
<keyword evidence="6 11" id="KW-0418">Kinase</keyword>
<dbReference type="PANTHER" id="PTHR24421">
    <property type="entry name" value="NITRATE/NITRITE SENSOR PROTEIN NARX-RELATED"/>
    <property type="match status" value="1"/>
</dbReference>
<evidence type="ECO:0000256" key="9">
    <source>
        <dbReference type="SAM" id="Phobius"/>
    </source>
</evidence>
<keyword evidence="9" id="KW-1133">Transmembrane helix</keyword>
<dbReference type="GO" id="GO:0016020">
    <property type="term" value="C:membrane"/>
    <property type="evidence" value="ECO:0007669"/>
    <property type="project" value="InterPro"/>
</dbReference>
<comment type="caution">
    <text evidence="11">The sequence shown here is derived from an EMBL/GenBank/DDBJ whole genome shotgun (WGS) entry which is preliminary data.</text>
</comment>
<feature type="domain" description="Signal transduction histidine kinase subgroup 3 dimerisation and phosphoacceptor" evidence="10">
    <location>
        <begin position="210"/>
        <end position="282"/>
    </location>
</feature>
<protein>
    <recommendedName>
        <fullName evidence="2">histidine kinase</fullName>
        <ecNumber evidence="2">2.7.13.3</ecNumber>
    </recommendedName>
</protein>
<dbReference type="Proteomes" id="UP000460435">
    <property type="component" value="Unassembled WGS sequence"/>
</dbReference>
<proteinExistence type="predicted"/>
<dbReference type="CDD" id="cd16917">
    <property type="entry name" value="HATPase_UhpB-NarQ-NarX-like"/>
    <property type="match status" value="1"/>
</dbReference>
<keyword evidence="7" id="KW-0067">ATP-binding</keyword>
<keyword evidence="4" id="KW-0808">Transferase</keyword>
<keyword evidence="8" id="KW-0902">Two-component regulatory system</keyword>
<evidence type="ECO:0000256" key="7">
    <source>
        <dbReference type="ARBA" id="ARBA00022840"/>
    </source>
</evidence>
<dbReference type="SUPFAM" id="SSF55874">
    <property type="entry name" value="ATPase domain of HSP90 chaperone/DNA topoisomerase II/histidine kinase"/>
    <property type="match status" value="1"/>
</dbReference>
<dbReference type="EMBL" id="WLZY01000004">
    <property type="protein sequence ID" value="NDL57950.1"/>
    <property type="molecule type" value="Genomic_DNA"/>
</dbReference>
<evidence type="ECO:0000256" key="8">
    <source>
        <dbReference type="ARBA" id="ARBA00023012"/>
    </source>
</evidence>
<keyword evidence="9" id="KW-0812">Transmembrane</keyword>
<dbReference type="AlphaFoldDB" id="A0A7K3M405"/>
<dbReference type="PANTHER" id="PTHR24421:SF10">
    <property type="entry name" value="NITRATE_NITRITE SENSOR PROTEIN NARQ"/>
    <property type="match status" value="1"/>
</dbReference>
<keyword evidence="5" id="KW-0547">Nucleotide-binding</keyword>
<dbReference type="Gene3D" id="1.20.5.1930">
    <property type="match status" value="1"/>
</dbReference>
<evidence type="ECO:0000256" key="1">
    <source>
        <dbReference type="ARBA" id="ARBA00000085"/>
    </source>
</evidence>
<keyword evidence="9" id="KW-0472">Membrane</keyword>
<accession>A0A7K3M405</accession>
<dbReference type="GO" id="GO:0005524">
    <property type="term" value="F:ATP binding"/>
    <property type="evidence" value="ECO:0007669"/>
    <property type="project" value="UniProtKB-KW"/>
</dbReference>
<gene>
    <name evidence="11" type="ORF">F7O44_12780</name>
</gene>
<feature type="transmembrane region" description="Helical" evidence="9">
    <location>
        <begin position="72"/>
        <end position="90"/>
    </location>
</feature>